<feature type="compositionally biased region" description="Low complexity" evidence="5">
    <location>
        <begin position="986"/>
        <end position="996"/>
    </location>
</feature>
<feature type="domain" description="Dendritic cell-specific transmembrane protein-like" evidence="7">
    <location>
        <begin position="141"/>
        <end position="254"/>
    </location>
</feature>
<dbReference type="PANTHER" id="PTHR21041">
    <property type="entry name" value="DENDRITIC CELL-SPECIFIC TRANSMEMBRANE PROTEIN"/>
    <property type="match status" value="1"/>
</dbReference>
<dbReference type="Pfam" id="PF26037">
    <property type="entry name" value="zf-RING_DCST1_C"/>
    <property type="match status" value="1"/>
</dbReference>
<sequence length="1066" mass="118342">MKVTKWLVHLLGSADKTGVVSRVWMYEYRFMTTERFDNLYITNEFIEMDIRRAAKDMETVLPLSRIERRKYIMDREAGKDASCYFGVLHILSYQVTATCDEDVLQLEPLFRIGRPGRTLVVTSECFTYLATSSVPDVVICVQVKSIRLVPAEKLKLAKSAFLLLMGSVKIFTFLAMDYSLYWLMMLIRKHGRFKTVVKAPNMIDVSIEGQGILADLFRIVVKAFKPFGIKLDVDTTECLPDPLEPDMAAYLQILKSESNAKSGPPQGGGERGDHSGCREQGGTNRRPRAHLSITLKMVVRIRDGVSGASGADFTRGGTASKAMATPTHMVNATPPYPVASIYTSLWPTRWQHELSLQNVSLIALCWILMILEPYGLRQRSVIMGYYYPERAKQRSVWLYNRILRSPAFLASLLGKLFGSPPLHSYLDITKVTSSHGSSNMSYWPDNDGMNTGPPPSWQVCWASCLALLPYTPTLTLPRSPAFLASLLGKLFGSQRNKACLLCAHVVREGRGEILVCCPKPDCAGQFCQKCFSDLDNLCTVCLEPVQYGDISDVSIERESSDEDDLRTRSRLDPELGFEEGDPLNYDYQEDYQNDSNEGKPLLPQVSSNTGLLTVRPMLSSTQLFNEPLPDDFEVRRTRTLELLESEDDDITSETGSVRPGGKPNKKKHSKDDPGIFRRFFRFLFQLCCQGKVQDEETARPLLSESPDEVSEDDSGSGSETNVSSDGHSHLATIENIPSERSTSLISVPPTLSLKVSPIFKPITSSQNDPMSSTSTDTPRTVVITKSKIHHPEKPISTLQLPGGSHLSTPQINLNVPSPPSAPSYPPSTIILPSSRKQALGSTFPSSPPKNKPGDPESRTKPKVKSMTSPRDETVRWVAAPKLVLQAGILKRSRGTYYGQSEGSSSSLSVFEQPRIREDLNKMYTNDSEGQLKHELGELKQLPVIKRTEEWVEMSRQMLKHGVTSTDEGFETHPGTSREVSDDLATSRRSSVDVSYDGSSSDIGRLAPIDTYFKRYSTNPDIPLSKQDSNDDTLSEVSITRASPAFLQALSRTGIRLPGLVLAPPGT</sequence>
<feature type="compositionally biased region" description="Acidic residues" evidence="5">
    <location>
        <begin position="575"/>
        <end position="592"/>
    </location>
</feature>
<feature type="region of interest" description="Disordered" evidence="5">
    <location>
        <begin position="553"/>
        <end position="606"/>
    </location>
</feature>
<feature type="compositionally biased region" description="Acidic residues" evidence="5">
    <location>
        <begin position="705"/>
        <end position="714"/>
    </location>
</feature>
<evidence type="ECO:0000313" key="9">
    <source>
        <dbReference type="EMBL" id="CAD7574516.1"/>
    </source>
</evidence>
<feature type="domain" description="E3 ubiquitin-protein ligase DCST1-like C-terminal" evidence="8">
    <location>
        <begin position="497"/>
        <end position="544"/>
    </location>
</feature>
<organism evidence="9">
    <name type="scientific">Timema californicum</name>
    <name type="common">California timema</name>
    <name type="synonym">Walking stick</name>
    <dbReference type="NCBI Taxonomy" id="61474"/>
    <lineage>
        <taxon>Eukaryota</taxon>
        <taxon>Metazoa</taxon>
        <taxon>Ecdysozoa</taxon>
        <taxon>Arthropoda</taxon>
        <taxon>Hexapoda</taxon>
        <taxon>Insecta</taxon>
        <taxon>Pterygota</taxon>
        <taxon>Neoptera</taxon>
        <taxon>Polyneoptera</taxon>
        <taxon>Phasmatodea</taxon>
        <taxon>Timematodea</taxon>
        <taxon>Timematoidea</taxon>
        <taxon>Timematidae</taxon>
        <taxon>Timema</taxon>
    </lineage>
</organism>
<proteinExistence type="predicted"/>
<evidence type="ECO:0000256" key="3">
    <source>
        <dbReference type="ARBA" id="ARBA00022989"/>
    </source>
</evidence>
<dbReference type="PANTHER" id="PTHR21041:SF9">
    <property type="entry name" value="DENDRITIC CELL-SPECIFIC TRANSMEMBRANE PROTEIN-LIKE DOMAIN-CONTAINING PROTEIN"/>
    <property type="match status" value="1"/>
</dbReference>
<feature type="domain" description="Dendritic cell-specific transmembrane protein-like" evidence="7">
    <location>
        <begin position="352"/>
        <end position="399"/>
    </location>
</feature>
<dbReference type="InterPro" id="IPR051856">
    <property type="entry name" value="CSR-E3_Ligase_Protein"/>
</dbReference>
<feature type="domain" description="Dendritic cell-specific transmembrane protein-like" evidence="7">
    <location>
        <begin position="36"/>
        <end position="72"/>
    </location>
</feature>
<protein>
    <submittedName>
        <fullName evidence="9">(California timema) hypothetical protein</fullName>
    </submittedName>
</protein>
<keyword evidence="4 6" id="KW-0472">Membrane</keyword>
<comment type="subcellular location">
    <subcellularLocation>
        <location evidence="1">Membrane</location>
        <topology evidence="1">Multi-pass membrane protein</topology>
    </subcellularLocation>
</comment>
<evidence type="ECO:0000259" key="8">
    <source>
        <dbReference type="Pfam" id="PF26037"/>
    </source>
</evidence>
<keyword evidence="3 6" id="KW-1133">Transmembrane helix</keyword>
<reference evidence="9" key="1">
    <citation type="submission" date="2020-11" db="EMBL/GenBank/DDBJ databases">
        <authorList>
            <person name="Tran Van P."/>
        </authorList>
    </citation>
    <scope>NUCLEOTIDE SEQUENCE</scope>
</reference>
<keyword evidence="2 6" id="KW-0812">Transmembrane</keyword>
<dbReference type="AlphaFoldDB" id="A0A7R9P929"/>
<feature type="transmembrane region" description="Helical" evidence="6">
    <location>
        <begin position="160"/>
        <end position="184"/>
    </location>
</feature>
<feature type="compositionally biased region" description="Polar residues" evidence="5">
    <location>
        <begin position="830"/>
        <end position="844"/>
    </location>
</feature>
<feature type="region of interest" description="Disordered" evidence="5">
    <location>
        <begin position="643"/>
        <end position="672"/>
    </location>
</feature>
<name>A0A7R9P929_TIMCA</name>
<dbReference type="InterPro" id="IPR058842">
    <property type="entry name" value="DCST1_C"/>
</dbReference>
<dbReference type="EMBL" id="OE182417">
    <property type="protein sequence ID" value="CAD7574516.1"/>
    <property type="molecule type" value="Genomic_DNA"/>
</dbReference>
<feature type="region of interest" description="Disordered" evidence="5">
    <location>
        <begin position="787"/>
        <end position="871"/>
    </location>
</feature>
<feature type="region of interest" description="Disordered" evidence="5">
    <location>
        <begin position="258"/>
        <end position="285"/>
    </location>
</feature>
<dbReference type="GO" id="GO:0016020">
    <property type="term" value="C:membrane"/>
    <property type="evidence" value="ECO:0007669"/>
    <property type="project" value="UniProtKB-SubCell"/>
</dbReference>
<dbReference type="InterPro" id="IPR012858">
    <property type="entry name" value="DC_STAMP-like"/>
</dbReference>
<evidence type="ECO:0000256" key="5">
    <source>
        <dbReference type="SAM" id="MobiDB-lite"/>
    </source>
</evidence>
<evidence type="ECO:0000256" key="2">
    <source>
        <dbReference type="ARBA" id="ARBA00022692"/>
    </source>
</evidence>
<dbReference type="Pfam" id="PF07782">
    <property type="entry name" value="DC_STAMP"/>
    <property type="match status" value="3"/>
</dbReference>
<feature type="compositionally biased region" description="Polar residues" evidence="5">
    <location>
        <begin position="805"/>
        <end position="815"/>
    </location>
</feature>
<gene>
    <name evidence="9" type="ORF">TCMB3V08_LOCUS7127</name>
</gene>
<evidence type="ECO:0000256" key="6">
    <source>
        <dbReference type="SAM" id="Phobius"/>
    </source>
</evidence>
<evidence type="ECO:0000259" key="7">
    <source>
        <dbReference type="Pfam" id="PF07782"/>
    </source>
</evidence>
<evidence type="ECO:0000256" key="1">
    <source>
        <dbReference type="ARBA" id="ARBA00004141"/>
    </source>
</evidence>
<evidence type="ECO:0000256" key="4">
    <source>
        <dbReference type="ARBA" id="ARBA00023136"/>
    </source>
</evidence>
<feature type="compositionally biased region" description="Pro residues" evidence="5">
    <location>
        <begin position="816"/>
        <end position="825"/>
    </location>
</feature>
<feature type="region of interest" description="Disordered" evidence="5">
    <location>
        <begin position="696"/>
        <end position="729"/>
    </location>
</feature>
<feature type="region of interest" description="Disordered" evidence="5">
    <location>
        <begin position="962"/>
        <end position="996"/>
    </location>
</feature>
<accession>A0A7R9P929</accession>